<dbReference type="CDD" id="cd06261">
    <property type="entry name" value="TM_PBP2"/>
    <property type="match status" value="1"/>
</dbReference>
<dbReference type="PROSITE" id="PS50928">
    <property type="entry name" value="ABC_TM1"/>
    <property type="match status" value="1"/>
</dbReference>
<accession>A0ABX7S655</accession>
<dbReference type="EMBL" id="CP071446">
    <property type="protein sequence ID" value="QTA37664.1"/>
    <property type="molecule type" value="Genomic_DNA"/>
</dbReference>
<dbReference type="SUPFAM" id="SSF161098">
    <property type="entry name" value="MetI-like"/>
    <property type="match status" value="1"/>
</dbReference>
<dbReference type="PANTHER" id="PTHR30193:SF37">
    <property type="entry name" value="INNER MEMBRANE ABC TRANSPORTER PERMEASE PROTEIN YCJO"/>
    <property type="match status" value="1"/>
</dbReference>
<evidence type="ECO:0000256" key="3">
    <source>
        <dbReference type="ARBA" id="ARBA00022475"/>
    </source>
</evidence>
<dbReference type="InterPro" id="IPR051393">
    <property type="entry name" value="ABC_transporter_permease"/>
</dbReference>
<feature type="transmembrane region" description="Helical" evidence="7">
    <location>
        <begin position="403"/>
        <end position="422"/>
    </location>
</feature>
<feature type="transmembrane region" description="Helical" evidence="7">
    <location>
        <begin position="349"/>
        <end position="370"/>
    </location>
</feature>
<dbReference type="Gene3D" id="1.10.3720.10">
    <property type="entry name" value="MetI-like"/>
    <property type="match status" value="2"/>
</dbReference>
<keyword evidence="2 7" id="KW-0813">Transport</keyword>
<keyword evidence="3" id="KW-1003">Cell membrane</keyword>
<dbReference type="Proteomes" id="UP000671862">
    <property type="component" value="Chromosome"/>
</dbReference>
<evidence type="ECO:0000259" key="8">
    <source>
        <dbReference type="PROSITE" id="PS50928"/>
    </source>
</evidence>
<comment type="subcellular location">
    <subcellularLocation>
        <location evidence="1 7">Cell membrane</location>
        <topology evidence="1 7">Multi-pass membrane protein</topology>
    </subcellularLocation>
</comment>
<dbReference type="InterPro" id="IPR035906">
    <property type="entry name" value="MetI-like_sf"/>
</dbReference>
<keyword evidence="6 7" id="KW-0472">Membrane</keyword>
<dbReference type="Pfam" id="PF00528">
    <property type="entry name" value="BPD_transp_1"/>
    <property type="match status" value="1"/>
</dbReference>
<feature type="transmembrane region" description="Helical" evidence="7">
    <location>
        <begin position="12"/>
        <end position="43"/>
    </location>
</feature>
<dbReference type="InterPro" id="IPR000515">
    <property type="entry name" value="MetI-like"/>
</dbReference>
<feature type="transmembrane region" description="Helical" evidence="7">
    <location>
        <begin position="159"/>
        <end position="177"/>
    </location>
</feature>
<sequence length="431" mass="49858">MVVSKKKRMRETALAYLFLLPSLIVLGIFVFWPVGFSFVLSFFKWDFRNMNTPYFHGLSNYLEIFRFDYPPKFSFITGFLFSLNYVAFSIIIILSIFAFVEFVKTKGKAFATYLAIILLSLLSYKALTVNTVWIASVLLWGFLAYELLKNKSAFRIRAFKSHIWISVAAIILLYVIFEMSVANEKSVFAFLIDAKDKNLFLKALVNTFYYVILTVPITLALALGLAVLLNSNVKFRIFFRTAYFIPFVTSVVAVSLVWKWIFNDEYGLLNYFLSWFNVDPIRWLKDEKWTIPTIAIVSIWKQLGYNSIIFLAGLQNIDQFYYEAAEVDGANVWQKFTKITWPLLSPTTFFLLIVSMIGAFKVFAQVYVLYEGLPGPYNNSGITMVYYVFDLFYRQQRMGLASAAAYLLFAVILVFTIIQYRVGNKVVEYVS</sequence>
<evidence type="ECO:0000313" key="9">
    <source>
        <dbReference type="EMBL" id="QTA37664.1"/>
    </source>
</evidence>
<protein>
    <submittedName>
        <fullName evidence="9">Sugar ABC transporter permease</fullName>
    </submittedName>
</protein>
<keyword evidence="4 7" id="KW-0812">Transmembrane</keyword>
<evidence type="ECO:0000313" key="10">
    <source>
        <dbReference type="Proteomes" id="UP000671862"/>
    </source>
</evidence>
<feature type="transmembrane region" description="Helical" evidence="7">
    <location>
        <begin position="130"/>
        <end position="147"/>
    </location>
</feature>
<evidence type="ECO:0000256" key="6">
    <source>
        <dbReference type="ARBA" id="ARBA00023136"/>
    </source>
</evidence>
<feature type="transmembrane region" description="Helical" evidence="7">
    <location>
        <begin position="208"/>
        <end position="229"/>
    </location>
</feature>
<evidence type="ECO:0000256" key="4">
    <source>
        <dbReference type="ARBA" id="ARBA00022692"/>
    </source>
</evidence>
<feature type="transmembrane region" description="Helical" evidence="7">
    <location>
        <begin position="75"/>
        <end position="100"/>
    </location>
</feature>
<proteinExistence type="inferred from homology"/>
<name>A0ABX7S655_9BACT</name>
<evidence type="ECO:0000256" key="2">
    <source>
        <dbReference type="ARBA" id="ARBA00022448"/>
    </source>
</evidence>
<evidence type="ECO:0000256" key="1">
    <source>
        <dbReference type="ARBA" id="ARBA00004651"/>
    </source>
</evidence>
<feature type="domain" description="ABC transmembrane type-1" evidence="8">
    <location>
        <begin position="204"/>
        <end position="419"/>
    </location>
</feature>
<comment type="similarity">
    <text evidence="7">Belongs to the binding-protein-dependent transport system permease family.</text>
</comment>
<gene>
    <name evidence="9" type="ORF">JYK00_08000</name>
</gene>
<evidence type="ECO:0000256" key="7">
    <source>
        <dbReference type="RuleBase" id="RU363032"/>
    </source>
</evidence>
<feature type="transmembrane region" description="Helical" evidence="7">
    <location>
        <begin position="107"/>
        <end position="124"/>
    </location>
</feature>
<evidence type="ECO:0000256" key="5">
    <source>
        <dbReference type="ARBA" id="ARBA00022989"/>
    </source>
</evidence>
<organism evidence="9 10">
    <name type="scientific">Thermosipho ferrireducens</name>
    <dbReference type="NCBI Taxonomy" id="2571116"/>
    <lineage>
        <taxon>Bacteria</taxon>
        <taxon>Thermotogati</taxon>
        <taxon>Thermotogota</taxon>
        <taxon>Thermotogae</taxon>
        <taxon>Thermotogales</taxon>
        <taxon>Fervidobacteriaceae</taxon>
        <taxon>Thermosipho</taxon>
    </lineage>
</organism>
<keyword evidence="10" id="KW-1185">Reference proteome</keyword>
<keyword evidence="5 7" id="KW-1133">Transmembrane helix</keyword>
<dbReference type="PANTHER" id="PTHR30193">
    <property type="entry name" value="ABC TRANSPORTER PERMEASE PROTEIN"/>
    <property type="match status" value="1"/>
</dbReference>
<reference evidence="9 10" key="1">
    <citation type="submission" date="2021-03" db="EMBL/GenBank/DDBJ databases">
        <title>Thermosipho ferrireducens sp.nov., an anaerobic thermophilic iron-reducing bacterium isolated from a deep-sea hydrothermal sulfide deposits.</title>
        <authorList>
            <person name="Zeng X."/>
            <person name="Chen Y."/>
            <person name="Shao Z."/>
        </authorList>
    </citation>
    <scope>NUCLEOTIDE SEQUENCE [LARGE SCALE GENOMIC DNA]</scope>
    <source>
        <strain evidence="9 10">JL129W03</strain>
    </source>
</reference>
<dbReference type="RefSeq" id="WP_207566388.1">
    <property type="nucleotide sequence ID" value="NZ_CP071446.1"/>
</dbReference>
<feature type="transmembrane region" description="Helical" evidence="7">
    <location>
        <begin position="241"/>
        <end position="261"/>
    </location>
</feature>